<evidence type="ECO:0000256" key="3">
    <source>
        <dbReference type="ARBA" id="ARBA00012438"/>
    </source>
</evidence>
<keyword evidence="10 15" id="KW-1133">Transmembrane helix</keyword>
<evidence type="ECO:0000256" key="10">
    <source>
        <dbReference type="ARBA" id="ARBA00022989"/>
    </source>
</evidence>
<keyword evidence="11" id="KW-0902">Two-component regulatory system</keyword>
<dbReference type="PROSITE" id="PS50109">
    <property type="entry name" value="HIS_KIN"/>
    <property type="match status" value="1"/>
</dbReference>
<dbReference type="EMBL" id="UGSG01000001">
    <property type="protein sequence ID" value="SUA75616.1"/>
    <property type="molecule type" value="Genomic_DNA"/>
</dbReference>
<dbReference type="InterPro" id="IPR025201">
    <property type="entry name" value="KdpD_TM"/>
</dbReference>
<dbReference type="Gene3D" id="1.10.287.130">
    <property type="match status" value="1"/>
</dbReference>
<dbReference type="Pfam" id="PF02702">
    <property type="entry name" value="KdpD"/>
    <property type="match status" value="1"/>
</dbReference>
<dbReference type="Pfam" id="PF13492">
    <property type="entry name" value="GAF_3"/>
    <property type="match status" value="1"/>
</dbReference>
<feature type="compositionally biased region" description="Polar residues" evidence="14">
    <location>
        <begin position="961"/>
        <end position="970"/>
    </location>
</feature>
<feature type="transmembrane region" description="Helical" evidence="15">
    <location>
        <begin position="435"/>
        <end position="454"/>
    </location>
</feature>
<comment type="function">
    <text evidence="13">Member of the two-component regulatory system KdpD/KdpE involved in the regulation of the kdp operon. KdpD may function as a membrane-associated protein kinase that phosphorylates KdpE in response to environmental signals.</text>
</comment>
<dbReference type="InterPro" id="IPR003852">
    <property type="entry name" value="Sig_transdc_His_kinase_KdpD_N"/>
</dbReference>
<evidence type="ECO:0000256" key="7">
    <source>
        <dbReference type="ARBA" id="ARBA00022741"/>
    </source>
</evidence>
<keyword evidence="7" id="KW-0547">Nucleotide-binding</keyword>
<evidence type="ECO:0000313" key="18">
    <source>
        <dbReference type="EMBL" id="VVE67356.1"/>
    </source>
</evidence>
<evidence type="ECO:0000256" key="1">
    <source>
        <dbReference type="ARBA" id="ARBA00000085"/>
    </source>
</evidence>
<evidence type="ECO:0000256" key="11">
    <source>
        <dbReference type="ARBA" id="ARBA00023012"/>
    </source>
</evidence>
<keyword evidence="12 15" id="KW-0472">Membrane</keyword>
<dbReference type="PANTHER" id="PTHR45569">
    <property type="entry name" value="SENSOR PROTEIN KDPD"/>
    <property type="match status" value="1"/>
</dbReference>
<evidence type="ECO:0000256" key="6">
    <source>
        <dbReference type="ARBA" id="ARBA00022692"/>
    </source>
</evidence>
<comment type="catalytic activity">
    <reaction evidence="1">
        <text>ATP + protein L-histidine = ADP + protein N-phospho-L-histidine.</text>
        <dbReference type="EC" id="2.7.13.3"/>
    </reaction>
</comment>
<evidence type="ECO:0000256" key="8">
    <source>
        <dbReference type="ARBA" id="ARBA00022777"/>
    </source>
</evidence>
<keyword evidence="5 17" id="KW-0808">Transferase</keyword>
<dbReference type="AlphaFoldDB" id="A0A378YEI2"/>
<dbReference type="SUPFAM" id="SSF47384">
    <property type="entry name" value="Homodimeric domain of signal transducing histidine kinase"/>
    <property type="match status" value="1"/>
</dbReference>
<name>A0A378YEI2_9BURK</name>
<dbReference type="FunFam" id="3.30.565.10:FF:000042">
    <property type="entry name" value="Two-component sensor histidine kinase KdpD"/>
    <property type="match status" value="1"/>
</dbReference>
<evidence type="ECO:0000313" key="17">
    <source>
        <dbReference type="EMBL" id="SUA75616.1"/>
    </source>
</evidence>
<dbReference type="GO" id="GO:0000155">
    <property type="term" value="F:phosphorelay sensor kinase activity"/>
    <property type="evidence" value="ECO:0007669"/>
    <property type="project" value="InterPro"/>
</dbReference>
<evidence type="ECO:0000256" key="15">
    <source>
        <dbReference type="SAM" id="Phobius"/>
    </source>
</evidence>
<dbReference type="Gene3D" id="3.30.450.40">
    <property type="match status" value="1"/>
</dbReference>
<dbReference type="InterPro" id="IPR036097">
    <property type="entry name" value="HisK_dim/P_sf"/>
</dbReference>
<dbReference type="CDD" id="cd00075">
    <property type="entry name" value="HATPase"/>
    <property type="match status" value="1"/>
</dbReference>
<proteinExistence type="predicted"/>
<organism evidence="17 19">
    <name type="scientific">Pandoraea pnomenusa</name>
    <dbReference type="NCBI Taxonomy" id="93220"/>
    <lineage>
        <taxon>Bacteria</taxon>
        <taxon>Pseudomonadati</taxon>
        <taxon>Pseudomonadota</taxon>
        <taxon>Betaproteobacteria</taxon>
        <taxon>Burkholderiales</taxon>
        <taxon>Burkholderiaceae</taxon>
        <taxon>Pandoraea</taxon>
    </lineage>
</organism>
<dbReference type="Gene3D" id="3.30.565.10">
    <property type="entry name" value="Histidine kinase-like ATPase, C-terminal domain"/>
    <property type="match status" value="1"/>
</dbReference>
<dbReference type="InterPro" id="IPR003661">
    <property type="entry name" value="HisK_dim/P_dom"/>
</dbReference>
<dbReference type="SMART" id="SM00388">
    <property type="entry name" value="HisKA"/>
    <property type="match status" value="1"/>
</dbReference>
<sequence>MAGMERPDPDELLDKLHRDEAREQRGRLKIFFGASAGVGKTFAMLQAARKLRDEGTDVVVGVLETHGREETASLLEDLEVLPQQSVEYRGRVLREFDLDGMLARKPAVALIDELAHTNVPGGRHPKRWQDVQELLGAGIDVYTTLNVQHLERLNDVVGQITGIRVWETVPDRVFDLADEVKLVDLPPDELLERMREGKVYLPAQAERAVRNFFRKGNLIALRELALRRTADRVDAQMREYRADQSIGHVWQARERLLVAIGPGPEGVTLVRAAARLAASLRADWLAVHVETPAILKQSPERREGTYATLKLAQELGAETLTLDGAHAAATLLAYAQMRNVSKLVVGASGARRWWTAHTPLHEQLVRLARGVEVVLIAPAAGDASADRRVVRGDWRDWVDTAVPELGIVGGPWRAYAWAAAVCGAVSLAAAELTSFLDLANIAMLYLLGVIAVAMRLGRGPGVLASFLSVVAFDFFFVPPKMSLSVSDTQYLLTFAVMLTVALVISHLTTSLRFQARLATWRERRTGAVYAMARELAAALTTTQILEIGARHVREVFQARVALLLPDSQGSVRQPVENVQVETMPAHIDTDVAQWVYDRQQAAGRGTDTLPASDAYYLPLRAPMRTRGVLVVAAQPNADGALGSPEQHRLLDTFAAQIALALERVHYVEIAQDALVTMESERLRNSLLSAISHDLRTPLTSIVGFASMLCRNAQTPGPLRAELVDAIHEEAQRMTGLVTNLLDMAKLQAGGVQLNRQWQMLEEVVGTSLRACRRVLAAHAVTTRLPADLPLLRFDAVLLERLFANLLENAAKYSPPGSHIEIAARVRGDMVEVSVSDDGPGLPAGTEGRIFEKFMRGEKESSKPGIGLGLAICRAIVEAHGGRIHADNVPQGHGARFTFTLPVETPPEAPLGPLAPLAPLAAMRGDAALPGQDDDRASPSGREGLDEDAAGHHDDAHPTREPGTNATREHE</sequence>
<dbReference type="Pfam" id="PF02518">
    <property type="entry name" value="HATPase_c"/>
    <property type="match status" value="1"/>
</dbReference>
<dbReference type="Pfam" id="PF00512">
    <property type="entry name" value="HisKA"/>
    <property type="match status" value="1"/>
</dbReference>
<dbReference type="Pfam" id="PF13493">
    <property type="entry name" value="DUF4118"/>
    <property type="match status" value="1"/>
</dbReference>
<dbReference type="CDD" id="cd00082">
    <property type="entry name" value="HisKA"/>
    <property type="match status" value="1"/>
</dbReference>
<evidence type="ECO:0000259" key="16">
    <source>
        <dbReference type="PROSITE" id="PS50109"/>
    </source>
</evidence>
<dbReference type="PANTHER" id="PTHR45569:SF1">
    <property type="entry name" value="SENSOR PROTEIN KDPD"/>
    <property type="match status" value="1"/>
</dbReference>
<feature type="region of interest" description="Disordered" evidence="14">
    <location>
        <begin position="922"/>
        <end position="970"/>
    </location>
</feature>
<gene>
    <name evidence="17" type="primary">kdpD</name>
    <name evidence="17" type="ORF">NCTC13160_00939</name>
    <name evidence="18" type="ORF">PPN31119_02569</name>
</gene>
<dbReference type="Proteomes" id="UP000254573">
    <property type="component" value="Unassembled WGS sequence"/>
</dbReference>
<keyword evidence="20" id="KW-1185">Reference proteome</keyword>
<evidence type="ECO:0000256" key="5">
    <source>
        <dbReference type="ARBA" id="ARBA00022679"/>
    </source>
</evidence>
<evidence type="ECO:0000256" key="14">
    <source>
        <dbReference type="SAM" id="MobiDB-lite"/>
    </source>
</evidence>
<evidence type="ECO:0000313" key="20">
    <source>
        <dbReference type="Proteomes" id="UP000361468"/>
    </source>
</evidence>
<evidence type="ECO:0000256" key="12">
    <source>
        <dbReference type="ARBA" id="ARBA00023136"/>
    </source>
</evidence>
<dbReference type="InterPro" id="IPR004358">
    <property type="entry name" value="Sig_transdc_His_kin-like_C"/>
</dbReference>
<dbReference type="InterPro" id="IPR038318">
    <property type="entry name" value="KdpD_sf"/>
</dbReference>
<dbReference type="SUPFAM" id="SSF52540">
    <property type="entry name" value="P-loop containing nucleoside triphosphate hydrolases"/>
    <property type="match status" value="1"/>
</dbReference>
<keyword evidence="4" id="KW-0597">Phosphoprotein</keyword>
<dbReference type="InterPro" id="IPR003594">
    <property type="entry name" value="HATPase_dom"/>
</dbReference>
<dbReference type="InterPro" id="IPR029016">
    <property type="entry name" value="GAF-like_dom_sf"/>
</dbReference>
<protein>
    <recommendedName>
        <fullName evidence="3">histidine kinase</fullName>
        <ecNumber evidence="3">2.7.13.3</ecNumber>
    </recommendedName>
</protein>
<dbReference type="InterPro" id="IPR003018">
    <property type="entry name" value="GAF"/>
</dbReference>
<evidence type="ECO:0000256" key="4">
    <source>
        <dbReference type="ARBA" id="ARBA00022553"/>
    </source>
</evidence>
<dbReference type="EMBL" id="CABPSO010000007">
    <property type="protein sequence ID" value="VVE67356.1"/>
    <property type="molecule type" value="Genomic_DNA"/>
</dbReference>
<feature type="compositionally biased region" description="Basic and acidic residues" evidence="14">
    <location>
        <begin position="948"/>
        <end position="959"/>
    </location>
</feature>
<dbReference type="EC" id="2.7.13.3" evidence="3"/>
<comment type="subcellular location">
    <subcellularLocation>
        <location evidence="2">Membrane</location>
        <topology evidence="2">Multi-pass membrane protein</topology>
    </subcellularLocation>
</comment>
<dbReference type="SUPFAM" id="SSF55781">
    <property type="entry name" value="GAF domain-like"/>
    <property type="match status" value="1"/>
</dbReference>
<dbReference type="PRINTS" id="PR00344">
    <property type="entry name" value="BCTRLSENSOR"/>
</dbReference>
<feature type="domain" description="Histidine kinase" evidence="16">
    <location>
        <begin position="689"/>
        <end position="904"/>
    </location>
</feature>
<reference evidence="18 20" key="2">
    <citation type="submission" date="2019-08" db="EMBL/GenBank/DDBJ databases">
        <authorList>
            <person name="Peeters C."/>
        </authorList>
    </citation>
    <scope>NUCLEOTIDE SEQUENCE [LARGE SCALE GENOMIC DNA]</scope>
    <source>
        <strain evidence="18 20">LMG 31119</strain>
    </source>
</reference>
<dbReference type="FunFam" id="3.40.50.300:FF:000483">
    <property type="entry name" value="Sensor histidine kinase KdpD"/>
    <property type="match status" value="1"/>
</dbReference>
<dbReference type="InterPro" id="IPR027417">
    <property type="entry name" value="P-loop_NTPase"/>
</dbReference>
<dbReference type="SUPFAM" id="SSF52402">
    <property type="entry name" value="Adenine nucleotide alpha hydrolases-like"/>
    <property type="match status" value="1"/>
</dbReference>
<evidence type="ECO:0000313" key="19">
    <source>
        <dbReference type="Proteomes" id="UP000254573"/>
    </source>
</evidence>
<keyword evidence="9" id="KW-0067">ATP-binding</keyword>
<dbReference type="InterPro" id="IPR005467">
    <property type="entry name" value="His_kinase_dom"/>
</dbReference>
<dbReference type="GO" id="GO:0005524">
    <property type="term" value="F:ATP binding"/>
    <property type="evidence" value="ECO:0007669"/>
    <property type="project" value="UniProtKB-KW"/>
</dbReference>
<keyword evidence="6 15" id="KW-0812">Transmembrane</keyword>
<dbReference type="GO" id="GO:0005886">
    <property type="term" value="C:plasma membrane"/>
    <property type="evidence" value="ECO:0007669"/>
    <property type="project" value="TreeGrafter"/>
</dbReference>
<feature type="transmembrane region" description="Helical" evidence="15">
    <location>
        <begin position="490"/>
        <end position="513"/>
    </location>
</feature>
<accession>A0A378YEI2</accession>
<feature type="transmembrane region" description="Helical" evidence="15">
    <location>
        <begin position="461"/>
        <end position="478"/>
    </location>
</feature>
<dbReference type="Proteomes" id="UP000361468">
    <property type="component" value="Unassembled WGS sequence"/>
</dbReference>
<evidence type="ECO:0000256" key="9">
    <source>
        <dbReference type="ARBA" id="ARBA00022840"/>
    </source>
</evidence>
<dbReference type="SUPFAM" id="SSF55874">
    <property type="entry name" value="ATPase domain of HSP90 chaperone/DNA topoisomerase II/histidine kinase"/>
    <property type="match status" value="1"/>
</dbReference>
<dbReference type="InterPro" id="IPR052023">
    <property type="entry name" value="Histidine_kinase_KdpD"/>
</dbReference>
<dbReference type="GO" id="GO:0042802">
    <property type="term" value="F:identical protein binding"/>
    <property type="evidence" value="ECO:0007669"/>
    <property type="project" value="UniProtKB-ARBA"/>
</dbReference>
<dbReference type="Gene3D" id="3.40.50.300">
    <property type="entry name" value="P-loop containing nucleotide triphosphate hydrolases"/>
    <property type="match status" value="1"/>
</dbReference>
<evidence type="ECO:0000256" key="13">
    <source>
        <dbReference type="ARBA" id="ARBA00057300"/>
    </source>
</evidence>
<evidence type="ECO:0000256" key="2">
    <source>
        <dbReference type="ARBA" id="ARBA00004141"/>
    </source>
</evidence>
<dbReference type="SMART" id="SM00387">
    <property type="entry name" value="HATPase_c"/>
    <property type="match status" value="1"/>
</dbReference>
<keyword evidence="8" id="KW-0418">Kinase</keyword>
<dbReference type="GO" id="GO:0005737">
    <property type="term" value="C:cytoplasm"/>
    <property type="evidence" value="ECO:0007669"/>
    <property type="project" value="UniProtKB-ARBA"/>
</dbReference>
<dbReference type="InterPro" id="IPR036890">
    <property type="entry name" value="HATPase_C_sf"/>
</dbReference>
<dbReference type="Gene3D" id="1.20.120.620">
    <property type="entry name" value="Backbone structure of the membrane domain of e. Coli histidine kinase receptor kdpd"/>
    <property type="match status" value="1"/>
</dbReference>
<reference evidence="17 19" key="1">
    <citation type="submission" date="2018-06" db="EMBL/GenBank/DDBJ databases">
        <authorList>
            <consortium name="Pathogen Informatics"/>
            <person name="Doyle S."/>
        </authorList>
    </citation>
    <scope>NUCLEOTIDE SEQUENCE [LARGE SCALE GENOMIC DNA]</scope>
    <source>
        <strain evidence="17 19">NCTC13160</strain>
    </source>
</reference>